<evidence type="ECO:0000256" key="2">
    <source>
        <dbReference type="ARBA" id="ARBA00008711"/>
    </source>
</evidence>
<accession>A0A411HFE5</accession>
<sequence length="161" mass="17402">MFYDYLETPIGRLLLAADSEGLRHIDFATSKYPTSLGADWQRDAASLRPVAEQLNAYFSGELQDFALSLSPRGTPFQLSVWQNLCAIPYGTTISYGELARRVGNAKASRAVGAANGRNPIPIIVPCHRVIGNDGSLTGFGGGIDTKRQLLALEQNRSGLFA</sequence>
<comment type="miscellaneous">
    <text evidence="9">This enzyme catalyzes only one turnover and therefore is not strictly catalytic. According to one definition, an enzyme is a biocatalyst that acts repeatedly and over many reaction cycles.</text>
</comment>
<dbReference type="CDD" id="cd06445">
    <property type="entry name" value="ATase"/>
    <property type="match status" value="1"/>
</dbReference>
<keyword evidence="6 9" id="KW-0227">DNA damage</keyword>
<dbReference type="GO" id="GO:0005737">
    <property type="term" value="C:cytoplasm"/>
    <property type="evidence" value="ECO:0007669"/>
    <property type="project" value="UniProtKB-SubCell"/>
</dbReference>
<dbReference type="InterPro" id="IPR023546">
    <property type="entry name" value="MGMT"/>
</dbReference>
<keyword evidence="5 9" id="KW-0808">Transferase</keyword>
<organism evidence="12 13">
    <name type="scientific">Pseudolysobacter antarcticus</name>
    <dbReference type="NCBI Taxonomy" id="2511995"/>
    <lineage>
        <taxon>Bacteria</taxon>
        <taxon>Pseudomonadati</taxon>
        <taxon>Pseudomonadota</taxon>
        <taxon>Gammaproteobacteria</taxon>
        <taxon>Lysobacterales</taxon>
        <taxon>Rhodanobacteraceae</taxon>
        <taxon>Pseudolysobacter</taxon>
    </lineage>
</organism>
<dbReference type="InterPro" id="IPR036631">
    <property type="entry name" value="MGMT_N_sf"/>
</dbReference>
<evidence type="ECO:0000256" key="5">
    <source>
        <dbReference type="ARBA" id="ARBA00022679"/>
    </source>
</evidence>
<comment type="similarity">
    <text evidence="2 9">Belongs to the MGMT family.</text>
</comment>
<dbReference type="GO" id="GO:0003908">
    <property type="term" value="F:methylated-DNA-[protein]-cysteine S-methyltransferase activity"/>
    <property type="evidence" value="ECO:0007669"/>
    <property type="project" value="UniProtKB-UniRule"/>
</dbReference>
<feature type="domain" description="Methylated-DNA-[protein]-cysteine S-methyltransferase DNA binding" evidence="10">
    <location>
        <begin position="75"/>
        <end position="154"/>
    </location>
</feature>
<dbReference type="Gene3D" id="1.10.10.10">
    <property type="entry name" value="Winged helix-like DNA-binding domain superfamily/Winged helix DNA-binding domain"/>
    <property type="match status" value="1"/>
</dbReference>
<dbReference type="KEGG" id="xbc:ELE36_01685"/>
<dbReference type="SUPFAM" id="SSF53155">
    <property type="entry name" value="Methylated DNA-protein cysteine methyltransferase domain"/>
    <property type="match status" value="1"/>
</dbReference>
<evidence type="ECO:0000313" key="13">
    <source>
        <dbReference type="Proteomes" id="UP000291562"/>
    </source>
</evidence>
<dbReference type="EC" id="2.1.1.63" evidence="9"/>
<reference evidence="12 13" key="1">
    <citation type="submission" date="2019-01" db="EMBL/GenBank/DDBJ databases">
        <title>Pseudolysobacter antarctica gen. nov., sp. nov., isolated from Fildes Peninsula, Antarctica.</title>
        <authorList>
            <person name="Wei Z."/>
            <person name="Peng F."/>
        </authorList>
    </citation>
    <scope>NUCLEOTIDE SEQUENCE [LARGE SCALE GENOMIC DNA]</scope>
    <source>
        <strain evidence="12 13">AQ6-296</strain>
    </source>
</reference>
<feature type="domain" description="Methylguanine DNA methyltransferase ribonuclease-like" evidence="11">
    <location>
        <begin position="1"/>
        <end position="70"/>
    </location>
</feature>
<evidence type="ECO:0000256" key="6">
    <source>
        <dbReference type="ARBA" id="ARBA00022763"/>
    </source>
</evidence>
<keyword evidence="7 9" id="KW-0234">DNA repair</keyword>
<comment type="catalytic activity">
    <reaction evidence="8 9">
        <text>a 6-O-methyl-2'-deoxyguanosine in DNA + L-cysteinyl-[protein] = S-methyl-L-cysteinyl-[protein] + a 2'-deoxyguanosine in DNA</text>
        <dbReference type="Rhea" id="RHEA:24000"/>
        <dbReference type="Rhea" id="RHEA-COMP:10131"/>
        <dbReference type="Rhea" id="RHEA-COMP:10132"/>
        <dbReference type="Rhea" id="RHEA-COMP:11367"/>
        <dbReference type="Rhea" id="RHEA-COMP:11368"/>
        <dbReference type="ChEBI" id="CHEBI:29950"/>
        <dbReference type="ChEBI" id="CHEBI:82612"/>
        <dbReference type="ChEBI" id="CHEBI:85445"/>
        <dbReference type="ChEBI" id="CHEBI:85448"/>
        <dbReference type="EC" id="2.1.1.63"/>
    </reaction>
</comment>
<comment type="subcellular location">
    <subcellularLocation>
        <location evidence="9">Cytoplasm</location>
    </subcellularLocation>
</comment>
<dbReference type="SUPFAM" id="SSF46767">
    <property type="entry name" value="Methylated DNA-protein cysteine methyltransferase, C-terminal domain"/>
    <property type="match status" value="1"/>
</dbReference>
<evidence type="ECO:0000256" key="7">
    <source>
        <dbReference type="ARBA" id="ARBA00023204"/>
    </source>
</evidence>
<evidence type="ECO:0000256" key="8">
    <source>
        <dbReference type="ARBA" id="ARBA00049348"/>
    </source>
</evidence>
<dbReference type="HAMAP" id="MF_00772">
    <property type="entry name" value="OGT"/>
    <property type="match status" value="1"/>
</dbReference>
<dbReference type="GO" id="GO:0032259">
    <property type="term" value="P:methylation"/>
    <property type="evidence" value="ECO:0007669"/>
    <property type="project" value="UniProtKB-KW"/>
</dbReference>
<evidence type="ECO:0000313" key="12">
    <source>
        <dbReference type="EMBL" id="QBB69189.1"/>
    </source>
</evidence>
<dbReference type="Gene3D" id="3.30.160.70">
    <property type="entry name" value="Methylated DNA-protein cysteine methyltransferase domain"/>
    <property type="match status" value="1"/>
</dbReference>
<gene>
    <name evidence="12" type="ORF">ELE36_01685</name>
</gene>
<keyword evidence="3 9" id="KW-0963">Cytoplasm</keyword>
<name>A0A411HFE5_9GAMM</name>
<evidence type="ECO:0000256" key="1">
    <source>
        <dbReference type="ARBA" id="ARBA00001286"/>
    </source>
</evidence>
<dbReference type="InterPro" id="IPR001497">
    <property type="entry name" value="MethylDNA_cys_MeTrfase_AS"/>
</dbReference>
<dbReference type="PANTHER" id="PTHR10815">
    <property type="entry name" value="METHYLATED-DNA--PROTEIN-CYSTEINE METHYLTRANSFERASE"/>
    <property type="match status" value="1"/>
</dbReference>
<dbReference type="PROSITE" id="PS00374">
    <property type="entry name" value="MGMT"/>
    <property type="match status" value="1"/>
</dbReference>
<keyword evidence="4 9" id="KW-0489">Methyltransferase</keyword>
<dbReference type="FunFam" id="1.10.10.10:FF:000214">
    <property type="entry name" value="Methylated-DNA--protein-cysteine methyltransferase"/>
    <property type="match status" value="1"/>
</dbReference>
<protein>
    <recommendedName>
        <fullName evidence="9">Methylated-DNA--protein-cysteine methyltransferase</fullName>
        <ecNumber evidence="9">2.1.1.63</ecNumber>
    </recommendedName>
    <alternativeName>
        <fullName evidence="9">6-O-methylguanine-DNA methyltransferase</fullName>
        <shortName evidence="9">MGMT</shortName>
    </alternativeName>
    <alternativeName>
        <fullName evidence="9">O-6-methylguanine-DNA-alkyltransferase</fullName>
    </alternativeName>
</protein>
<dbReference type="PANTHER" id="PTHR10815:SF5">
    <property type="entry name" value="METHYLATED-DNA--PROTEIN-CYSTEINE METHYLTRANSFERASE"/>
    <property type="match status" value="1"/>
</dbReference>
<dbReference type="InterPro" id="IPR036217">
    <property type="entry name" value="MethylDNA_cys_MeTrfase_DNAb"/>
</dbReference>
<dbReference type="GO" id="GO:0006307">
    <property type="term" value="P:DNA alkylation repair"/>
    <property type="evidence" value="ECO:0007669"/>
    <property type="project" value="UniProtKB-UniRule"/>
</dbReference>
<dbReference type="Proteomes" id="UP000291562">
    <property type="component" value="Chromosome"/>
</dbReference>
<dbReference type="InterPro" id="IPR036388">
    <property type="entry name" value="WH-like_DNA-bd_sf"/>
</dbReference>
<evidence type="ECO:0000259" key="11">
    <source>
        <dbReference type="Pfam" id="PF02870"/>
    </source>
</evidence>
<dbReference type="EMBL" id="CP035704">
    <property type="protein sequence ID" value="QBB69189.1"/>
    <property type="molecule type" value="Genomic_DNA"/>
</dbReference>
<evidence type="ECO:0000256" key="3">
    <source>
        <dbReference type="ARBA" id="ARBA00022490"/>
    </source>
</evidence>
<dbReference type="RefSeq" id="WP_129831445.1">
    <property type="nucleotide sequence ID" value="NZ_CP035704.1"/>
</dbReference>
<evidence type="ECO:0000256" key="4">
    <source>
        <dbReference type="ARBA" id="ARBA00022603"/>
    </source>
</evidence>
<comment type="function">
    <text evidence="9">Involved in the cellular defense against the biological effects of O6-methylguanine (O6-MeG) and O4-methylthymine (O4-MeT) in DNA. Repairs the methylated nucleobase in DNA by stoichiometrically transferring the methyl group to a cysteine residue in the enzyme. This is a suicide reaction: the enzyme is irreversibly inactivated.</text>
</comment>
<proteinExistence type="inferred from homology"/>
<dbReference type="InterPro" id="IPR008332">
    <property type="entry name" value="MethylG_MeTrfase_N"/>
</dbReference>
<dbReference type="Pfam" id="PF02870">
    <property type="entry name" value="Methyltransf_1N"/>
    <property type="match status" value="1"/>
</dbReference>
<dbReference type="NCBIfam" id="TIGR00589">
    <property type="entry name" value="ogt"/>
    <property type="match status" value="1"/>
</dbReference>
<evidence type="ECO:0000256" key="9">
    <source>
        <dbReference type="HAMAP-Rule" id="MF_00772"/>
    </source>
</evidence>
<keyword evidence="13" id="KW-1185">Reference proteome</keyword>
<dbReference type="InterPro" id="IPR014048">
    <property type="entry name" value="MethylDNA_cys_MeTrfase_DNA-bd"/>
</dbReference>
<dbReference type="OrthoDB" id="9802228at2"/>
<feature type="active site" description="Nucleophile; methyl group acceptor" evidence="9">
    <location>
        <position position="126"/>
    </location>
</feature>
<dbReference type="AlphaFoldDB" id="A0A411HFE5"/>
<dbReference type="Pfam" id="PF01035">
    <property type="entry name" value="DNA_binding_1"/>
    <property type="match status" value="1"/>
</dbReference>
<evidence type="ECO:0000259" key="10">
    <source>
        <dbReference type="Pfam" id="PF01035"/>
    </source>
</evidence>
<comment type="catalytic activity">
    <reaction evidence="1 9">
        <text>a 4-O-methyl-thymidine in DNA + L-cysteinyl-[protein] = a thymidine in DNA + S-methyl-L-cysteinyl-[protein]</text>
        <dbReference type="Rhea" id="RHEA:53428"/>
        <dbReference type="Rhea" id="RHEA-COMP:10131"/>
        <dbReference type="Rhea" id="RHEA-COMP:10132"/>
        <dbReference type="Rhea" id="RHEA-COMP:13555"/>
        <dbReference type="Rhea" id="RHEA-COMP:13556"/>
        <dbReference type="ChEBI" id="CHEBI:29950"/>
        <dbReference type="ChEBI" id="CHEBI:82612"/>
        <dbReference type="ChEBI" id="CHEBI:137386"/>
        <dbReference type="ChEBI" id="CHEBI:137387"/>
        <dbReference type="EC" id="2.1.1.63"/>
    </reaction>
</comment>